<evidence type="ECO:0000313" key="3">
    <source>
        <dbReference type="Proteomes" id="UP001596542"/>
    </source>
</evidence>
<evidence type="ECO:0000313" key="2">
    <source>
        <dbReference type="EMBL" id="MFC7288008.1"/>
    </source>
</evidence>
<dbReference type="Proteomes" id="UP001596542">
    <property type="component" value="Unassembled WGS sequence"/>
</dbReference>
<accession>A0ABW2IAD0</accession>
<evidence type="ECO:0008006" key="4">
    <source>
        <dbReference type="Google" id="ProtNLM"/>
    </source>
</evidence>
<dbReference type="EMBL" id="JBHTBU010000001">
    <property type="protein sequence ID" value="MFC7288008.1"/>
    <property type="molecule type" value="Genomic_DNA"/>
</dbReference>
<gene>
    <name evidence="2" type="ORF">ACFQPC_08175</name>
</gene>
<proteinExistence type="predicted"/>
<keyword evidence="1" id="KW-0732">Signal</keyword>
<name>A0ABW2IAD0_9BURK</name>
<comment type="caution">
    <text evidence="2">The sequence shown here is derived from an EMBL/GenBank/DDBJ whole genome shotgun (WGS) entry which is preliminary data.</text>
</comment>
<dbReference type="PROSITE" id="PS51257">
    <property type="entry name" value="PROKAR_LIPOPROTEIN"/>
    <property type="match status" value="1"/>
</dbReference>
<dbReference type="RefSeq" id="WP_382271392.1">
    <property type="nucleotide sequence ID" value="NZ_JBHTBU010000001.1"/>
</dbReference>
<organism evidence="2 3">
    <name type="scientific">Herminiimonas glaciei</name>
    <dbReference type="NCBI Taxonomy" id="523788"/>
    <lineage>
        <taxon>Bacteria</taxon>
        <taxon>Pseudomonadati</taxon>
        <taxon>Pseudomonadota</taxon>
        <taxon>Betaproteobacteria</taxon>
        <taxon>Burkholderiales</taxon>
        <taxon>Oxalobacteraceae</taxon>
        <taxon>Herminiimonas</taxon>
    </lineage>
</organism>
<keyword evidence="3" id="KW-1185">Reference proteome</keyword>
<feature type="chain" id="PRO_5046911591" description="Lipoprotein" evidence="1">
    <location>
        <begin position="23"/>
        <end position="186"/>
    </location>
</feature>
<protein>
    <recommendedName>
        <fullName evidence="4">Lipoprotein</fullName>
    </recommendedName>
</protein>
<sequence length="186" mass="20097">MKYLLSAALGAALLAGCATHHGQIVQQAQFKVDGGKTISLPMVRGGALPAENEDYKIEVAGYIASLKPGDAGQSEIRQSFSFFVKKSPTLESVRIEQVDPADGRLQLVLQDDAPVLKSQSWIGKTNPVAATREASPWLYSSGNSTFLFKFTIKAKDSPAVVLYQPSFFNKATKDAYMRALRVPASS</sequence>
<evidence type="ECO:0000256" key="1">
    <source>
        <dbReference type="SAM" id="SignalP"/>
    </source>
</evidence>
<reference evidence="3" key="1">
    <citation type="journal article" date="2019" name="Int. J. Syst. Evol. Microbiol.">
        <title>The Global Catalogue of Microorganisms (GCM) 10K type strain sequencing project: providing services to taxonomists for standard genome sequencing and annotation.</title>
        <authorList>
            <consortium name="The Broad Institute Genomics Platform"/>
            <consortium name="The Broad Institute Genome Sequencing Center for Infectious Disease"/>
            <person name="Wu L."/>
            <person name="Ma J."/>
        </authorList>
    </citation>
    <scope>NUCLEOTIDE SEQUENCE [LARGE SCALE GENOMIC DNA]</scope>
    <source>
        <strain evidence="3">KACC 12508</strain>
    </source>
</reference>
<feature type="signal peptide" evidence="1">
    <location>
        <begin position="1"/>
        <end position="22"/>
    </location>
</feature>